<comment type="caution">
    <text evidence="5">The sequence shown here is derived from an EMBL/GenBank/DDBJ whole genome shotgun (WGS) entry which is preliminary data.</text>
</comment>
<dbReference type="InterPro" id="IPR045851">
    <property type="entry name" value="AMP-bd_C_sf"/>
</dbReference>
<dbReference type="InterPro" id="IPR036291">
    <property type="entry name" value="NAD(P)-bd_dom_sf"/>
</dbReference>
<dbReference type="InterPro" id="IPR013120">
    <property type="entry name" value="FAR_NAD-bd"/>
</dbReference>
<organism evidence="5 6">
    <name type="scientific">Polychaeton citri CBS 116435</name>
    <dbReference type="NCBI Taxonomy" id="1314669"/>
    <lineage>
        <taxon>Eukaryota</taxon>
        <taxon>Fungi</taxon>
        <taxon>Dikarya</taxon>
        <taxon>Ascomycota</taxon>
        <taxon>Pezizomycotina</taxon>
        <taxon>Dothideomycetes</taxon>
        <taxon>Dothideomycetidae</taxon>
        <taxon>Capnodiales</taxon>
        <taxon>Capnodiaceae</taxon>
        <taxon>Polychaeton</taxon>
    </lineage>
</organism>
<dbReference type="Proteomes" id="UP000799441">
    <property type="component" value="Unassembled WGS sequence"/>
</dbReference>
<dbReference type="InterPro" id="IPR000873">
    <property type="entry name" value="AMP-dep_synth/lig_dom"/>
</dbReference>
<dbReference type="SUPFAM" id="SSF56801">
    <property type="entry name" value="Acetyl-CoA synthetase-like"/>
    <property type="match status" value="1"/>
</dbReference>
<dbReference type="EMBL" id="MU003853">
    <property type="protein sequence ID" value="KAF2717074.1"/>
    <property type="molecule type" value="Genomic_DNA"/>
</dbReference>
<evidence type="ECO:0000259" key="4">
    <source>
        <dbReference type="Pfam" id="PF07993"/>
    </source>
</evidence>
<evidence type="ECO:0000256" key="2">
    <source>
        <dbReference type="ARBA" id="ARBA00022553"/>
    </source>
</evidence>
<gene>
    <name evidence="5" type="ORF">K431DRAFT_334698</name>
</gene>
<keyword evidence="6" id="KW-1185">Reference proteome</keyword>
<name>A0A9P4UK44_9PEZI</name>
<reference evidence="5" key="1">
    <citation type="journal article" date="2020" name="Stud. Mycol.">
        <title>101 Dothideomycetes genomes: a test case for predicting lifestyles and emergence of pathogens.</title>
        <authorList>
            <person name="Haridas S."/>
            <person name="Albert R."/>
            <person name="Binder M."/>
            <person name="Bloem J."/>
            <person name="Labutti K."/>
            <person name="Salamov A."/>
            <person name="Andreopoulos B."/>
            <person name="Baker S."/>
            <person name="Barry K."/>
            <person name="Bills G."/>
            <person name="Bluhm B."/>
            <person name="Cannon C."/>
            <person name="Castanera R."/>
            <person name="Culley D."/>
            <person name="Daum C."/>
            <person name="Ezra D."/>
            <person name="Gonzalez J."/>
            <person name="Henrissat B."/>
            <person name="Kuo A."/>
            <person name="Liang C."/>
            <person name="Lipzen A."/>
            <person name="Lutzoni F."/>
            <person name="Magnuson J."/>
            <person name="Mondo S."/>
            <person name="Nolan M."/>
            <person name="Ohm R."/>
            <person name="Pangilinan J."/>
            <person name="Park H.-J."/>
            <person name="Ramirez L."/>
            <person name="Alfaro M."/>
            <person name="Sun H."/>
            <person name="Tritt A."/>
            <person name="Yoshinaga Y."/>
            <person name="Zwiers L.-H."/>
            <person name="Turgeon B."/>
            <person name="Goodwin S."/>
            <person name="Spatafora J."/>
            <person name="Crous P."/>
            <person name="Grigoriev I."/>
        </authorList>
    </citation>
    <scope>NUCLEOTIDE SEQUENCE</scope>
    <source>
        <strain evidence="5">CBS 116435</strain>
    </source>
</reference>
<dbReference type="Pfam" id="PF07993">
    <property type="entry name" value="NAD_binding_4"/>
    <property type="match status" value="1"/>
</dbReference>
<sequence>MYTILLEDASSDVSKVLSLYRIYDHLDVDKAIDLGQAVPKDYGWPSTLTEKVNNAIRHHPEHVALEDTLKFLTYAEMDQRVNCIASMVFDHETGLNPRIAVLREPSVDWVINMLAILRCGGVRVRLDDTLPDERLAMILKASKASIVLCHAKTISRARILLSQPGMINYLASKAERLVLKREIVLQQSALASTCLSHKPSKQSVTAASRGDPVALSKLIVKHEVTFTLGTPTEYLMLLRCGGVALRQQSTWRNACSGGEAITQDLKHAFLYLQTPPIVTDCYGPTEISCCATMHTVNLNKYAALDHDGETVGKANPNTSIHILDKSNNFLPTGMPGEIAVGGVGVALGYLDTNISKYKFLPSLVDDINDAAHGWRKTMYKTGDKGLLYADGTLCFMGRLGSDTTIELRGLRVDLEGIANTMLCASRGAISDAIITVRGDPAFLVAHAVLARGSDIHEADLKSFAATLSIARYMRSAMVVALAQLPMSTNALPSLRHQTRPLTLTEGELKLLWASVLNQTVTGTHLDAESDFSTVGGTSLLLIKLHTLEGMATLIVNQEDGFSAPAIDWDLETALPQNINFTASPRPAIYEAGKSIEVLLTGSTSFIGGGVLSSLLPIPTVGRIHCVTLDPERDSQHRNHERITTYVGSLSETNFGLDRDTFTNLMNIVDRIILAGAQGHCLNNYTSLRDDAPLEDALNALLRYSILMQAVPHVGNLSVKGHFDFKDVHEVADKIVSAAISDGPLNQENKYPRFQHHFSGKRIVPVEFKQYMELFYGGKFKELPLDEWIVAARHQGLEELIITYLRAVTERGDALIYPYMREK</sequence>
<dbReference type="Gene3D" id="3.30.300.30">
    <property type="match status" value="1"/>
</dbReference>
<feature type="domain" description="AMP-dependent synthetase/ligase" evidence="3">
    <location>
        <begin position="211"/>
        <end position="350"/>
    </location>
</feature>
<evidence type="ECO:0000313" key="5">
    <source>
        <dbReference type="EMBL" id="KAF2717074.1"/>
    </source>
</evidence>
<dbReference type="PANTHER" id="PTHR44845:SF6">
    <property type="entry name" value="BETA-ALANINE-ACTIVATING ENZYME"/>
    <property type="match status" value="1"/>
</dbReference>
<dbReference type="AlphaFoldDB" id="A0A9P4UK44"/>
<dbReference type="SUPFAM" id="SSF51735">
    <property type="entry name" value="NAD(P)-binding Rossmann-fold domains"/>
    <property type="match status" value="1"/>
</dbReference>
<evidence type="ECO:0000259" key="3">
    <source>
        <dbReference type="Pfam" id="PF00501"/>
    </source>
</evidence>
<keyword evidence="1" id="KW-0596">Phosphopantetheine</keyword>
<protein>
    <submittedName>
        <fullName evidence="5">Acetyl-CoA synthetase-like protein</fullName>
    </submittedName>
</protein>
<feature type="domain" description="AMP-dependent synthetase/ligase" evidence="3">
    <location>
        <begin position="55"/>
        <end position="193"/>
    </location>
</feature>
<dbReference type="Gene3D" id="3.40.50.720">
    <property type="entry name" value="NAD(P)-binding Rossmann-like Domain"/>
    <property type="match status" value="1"/>
</dbReference>
<keyword evidence="2" id="KW-0597">Phosphoprotein</keyword>
<dbReference type="InterPro" id="IPR042099">
    <property type="entry name" value="ANL_N_sf"/>
</dbReference>
<feature type="domain" description="Thioester reductase (TE)" evidence="4">
    <location>
        <begin position="600"/>
        <end position="689"/>
    </location>
</feature>
<dbReference type="Gene3D" id="3.40.50.12780">
    <property type="entry name" value="N-terminal domain of ligase-like"/>
    <property type="match status" value="1"/>
</dbReference>
<dbReference type="OrthoDB" id="329835at2759"/>
<dbReference type="Pfam" id="PF00501">
    <property type="entry name" value="AMP-binding"/>
    <property type="match status" value="2"/>
</dbReference>
<proteinExistence type="predicted"/>
<dbReference type="PANTHER" id="PTHR44845">
    <property type="entry name" value="CARRIER DOMAIN-CONTAINING PROTEIN"/>
    <property type="match status" value="1"/>
</dbReference>
<evidence type="ECO:0000313" key="6">
    <source>
        <dbReference type="Proteomes" id="UP000799441"/>
    </source>
</evidence>
<dbReference type="Gene3D" id="3.40.50.980">
    <property type="match status" value="2"/>
</dbReference>
<accession>A0A9P4UK44</accession>
<evidence type="ECO:0000256" key="1">
    <source>
        <dbReference type="ARBA" id="ARBA00022450"/>
    </source>
</evidence>